<evidence type="ECO:0000256" key="1">
    <source>
        <dbReference type="SAM" id="Coils"/>
    </source>
</evidence>
<dbReference type="OrthoDB" id="6930440at2759"/>
<feature type="coiled-coil region" evidence="1">
    <location>
        <begin position="830"/>
        <end position="864"/>
    </location>
</feature>
<dbReference type="AlphaFoldDB" id="A0A0N1IBI7"/>
<feature type="compositionally biased region" description="Low complexity" evidence="2">
    <location>
        <begin position="557"/>
        <end position="566"/>
    </location>
</feature>
<keyword evidence="3" id="KW-0732">Signal</keyword>
<dbReference type="InParanoid" id="A0A0N1IBI7"/>
<proteinExistence type="predicted"/>
<evidence type="ECO:0000256" key="3">
    <source>
        <dbReference type="SAM" id="SignalP"/>
    </source>
</evidence>
<feature type="compositionally biased region" description="Polar residues" evidence="2">
    <location>
        <begin position="74"/>
        <end position="91"/>
    </location>
</feature>
<dbReference type="EMBL" id="KQ460047">
    <property type="protein sequence ID" value="KPJ17997.1"/>
    <property type="molecule type" value="Genomic_DNA"/>
</dbReference>
<evidence type="ECO:0000256" key="2">
    <source>
        <dbReference type="SAM" id="MobiDB-lite"/>
    </source>
</evidence>
<protein>
    <submittedName>
        <fullName evidence="4">Uncharacterized protein</fullName>
    </submittedName>
</protein>
<sequence>MMSPTILWLFYCFVVPNVRSDVELAGAALNSDTSLENNANSDVADNKNDLDLNRLTSDSNLAVSDADLNLGASDSANRLSRQNEQDSSVASDLNGHDNLRNLRSNLNGVGVYDFTNRANNLRHPSLSDVNGVLSGLEALHQAKVRNGRLNVVTRSGLNDQNQVSVLDGSRLSALIALNRHGVVGNGVSGVSGLNIIERNGLTNSKGLNALENVIVQRSAALREINSDKVNGVNNVNGLNGDKESLLSTVDRWAVLSKHHIGDLLNSNQDQNLNGQLAVNEVNGQSDTNGLSRSGVSGVYYRTGNVHGLDGLNHGNLGLANRLVNNKLDNLVKLRLSGANNGVNGVNGLGLLNNLHSSNLENDLNLEHQNNLLNRVHNHADDVNVLGNVNSNNANLLNELSRSGLLGSNLNNQKVSLNALKEATKLGLQQPVLLDRSILMGRSGSGLNEEDLLNAADNHNVGKLNALSALVSLSDVNNNNNLRSALNNLANQNGLSKSSESNLNDLGLVGGSNLHRHSNGLTGTSGLHANNVNSLKSSQPASLVNSVGLNSLSNNGVNVNGESGLNSLNNPETSNREHNNLSNEENNLDSEATVESRLPSAEIELDNQNRRYLGNRLRNLGFSHGKGWGPNKPVIYSPYDLPNPVVPYRPYNRPVVVPRPYRPQEWYQSYHPTTYIPYALKGRSGLNDDVPLSNDAVDLSSLLLNVNSLNDVDSISNKLVDLTDYDIDNLLSLFEKTELNGISTGKNELRSGVEVNSDNLASELDAINLSELNNKNLNNRRILSNILRRLHSNVGKNANVANNDLLNLNTNAQNGLNKLVGVDSLAIKSNNNDLEEAVNEALRSNNANEQNLEDVENVVANARRNFMRRG</sequence>
<feature type="compositionally biased region" description="Low complexity" evidence="2">
    <location>
        <begin position="579"/>
        <end position="588"/>
    </location>
</feature>
<feature type="region of interest" description="Disordered" evidence="2">
    <location>
        <begin position="557"/>
        <end position="588"/>
    </location>
</feature>
<dbReference type="KEGG" id="pmac:106721725"/>
<evidence type="ECO:0000313" key="4">
    <source>
        <dbReference type="EMBL" id="KPJ17997.1"/>
    </source>
</evidence>
<name>A0A0N1IBI7_PAPMA</name>
<reference evidence="4 5" key="1">
    <citation type="journal article" date="2015" name="Nat. Commun.">
        <title>Outbred genome sequencing and CRISPR/Cas9 gene editing in butterflies.</title>
        <authorList>
            <person name="Li X."/>
            <person name="Fan D."/>
            <person name="Zhang W."/>
            <person name="Liu G."/>
            <person name="Zhang L."/>
            <person name="Zhao L."/>
            <person name="Fang X."/>
            <person name="Chen L."/>
            <person name="Dong Y."/>
            <person name="Chen Y."/>
            <person name="Ding Y."/>
            <person name="Zhao R."/>
            <person name="Feng M."/>
            <person name="Zhu Y."/>
            <person name="Feng Y."/>
            <person name="Jiang X."/>
            <person name="Zhu D."/>
            <person name="Xiang H."/>
            <person name="Feng X."/>
            <person name="Li S."/>
            <person name="Wang J."/>
            <person name="Zhang G."/>
            <person name="Kronforst M.R."/>
            <person name="Wang W."/>
        </authorList>
    </citation>
    <scope>NUCLEOTIDE SEQUENCE [LARGE SCALE GENOMIC DNA]</scope>
    <source>
        <strain evidence="4">Ya'a_city_454_Pm</strain>
        <tissue evidence="4">Whole body</tissue>
    </source>
</reference>
<feature type="chain" id="PRO_5005873823" evidence="3">
    <location>
        <begin position="21"/>
        <end position="869"/>
    </location>
</feature>
<gene>
    <name evidence="4" type="ORF">RR48_02768</name>
</gene>
<feature type="signal peptide" evidence="3">
    <location>
        <begin position="1"/>
        <end position="20"/>
    </location>
</feature>
<feature type="region of interest" description="Disordered" evidence="2">
    <location>
        <begin position="74"/>
        <end position="96"/>
    </location>
</feature>
<evidence type="ECO:0000313" key="5">
    <source>
        <dbReference type="Proteomes" id="UP000053240"/>
    </source>
</evidence>
<keyword evidence="5" id="KW-1185">Reference proteome</keyword>
<keyword evidence="1" id="KW-0175">Coiled coil</keyword>
<accession>A0A0N1IBI7</accession>
<organism evidence="4 5">
    <name type="scientific">Papilio machaon</name>
    <name type="common">Old World swallowtail butterfly</name>
    <dbReference type="NCBI Taxonomy" id="76193"/>
    <lineage>
        <taxon>Eukaryota</taxon>
        <taxon>Metazoa</taxon>
        <taxon>Ecdysozoa</taxon>
        <taxon>Arthropoda</taxon>
        <taxon>Hexapoda</taxon>
        <taxon>Insecta</taxon>
        <taxon>Pterygota</taxon>
        <taxon>Neoptera</taxon>
        <taxon>Endopterygota</taxon>
        <taxon>Lepidoptera</taxon>
        <taxon>Glossata</taxon>
        <taxon>Ditrysia</taxon>
        <taxon>Papilionoidea</taxon>
        <taxon>Papilionidae</taxon>
        <taxon>Papilioninae</taxon>
        <taxon>Papilio</taxon>
    </lineage>
</organism>
<dbReference type="Proteomes" id="UP000053240">
    <property type="component" value="Unassembled WGS sequence"/>
</dbReference>